<evidence type="ECO:0000259" key="3">
    <source>
        <dbReference type="PROSITE" id="PS50405"/>
    </source>
</evidence>
<feature type="domain" description="GST N-terminal" evidence="2">
    <location>
        <begin position="1"/>
        <end position="82"/>
    </location>
</feature>
<dbReference type="Gene3D" id="1.20.1050.10">
    <property type="match status" value="1"/>
</dbReference>
<dbReference type="GO" id="GO:0016740">
    <property type="term" value="F:transferase activity"/>
    <property type="evidence" value="ECO:0007669"/>
    <property type="project" value="UniProtKB-KW"/>
</dbReference>
<dbReference type="InterPro" id="IPR036249">
    <property type="entry name" value="Thioredoxin-like_sf"/>
</dbReference>
<dbReference type="SUPFAM" id="SSF52833">
    <property type="entry name" value="Thioredoxin-like"/>
    <property type="match status" value="1"/>
</dbReference>
<evidence type="ECO:0000256" key="1">
    <source>
        <dbReference type="ARBA" id="ARBA00022679"/>
    </source>
</evidence>
<dbReference type="Gene3D" id="3.40.30.10">
    <property type="entry name" value="Glutaredoxin"/>
    <property type="match status" value="1"/>
</dbReference>
<keyword evidence="1" id="KW-0808">Transferase</keyword>
<dbReference type="PANTHER" id="PTHR44051:SF19">
    <property type="entry name" value="DISULFIDE-BOND OXIDOREDUCTASE YFCG"/>
    <property type="match status" value="1"/>
</dbReference>
<evidence type="ECO:0008006" key="5">
    <source>
        <dbReference type="Google" id="ProtNLM"/>
    </source>
</evidence>
<evidence type="ECO:0000313" key="4">
    <source>
        <dbReference type="EMBL" id="SVD72908.1"/>
    </source>
</evidence>
<dbReference type="EMBL" id="UINC01169394">
    <property type="protein sequence ID" value="SVD72908.1"/>
    <property type="molecule type" value="Genomic_DNA"/>
</dbReference>
<gene>
    <name evidence="4" type="ORF">METZ01_LOCUS425762</name>
</gene>
<organism evidence="4">
    <name type="scientific">marine metagenome</name>
    <dbReference type="NCBI Taxonomy" id="408172"/>
    <lineage>
        <taxon>unclassified sequences</taxon>
        <taxon>metagenomes</taxon>
        <taxon>ecological metagenomes</taxon>
    </lineage>
</organism>
<name>A0A382XRJ6_9ZZZZ</name>
<dbReference type="SFLD" id="SFLDS00019">
    <property type="entry name" value="Glutathione_Transferase_(cytos"/>
    <property type="match status" value="1"/>
</dbReference>
<dbReference type="Pfam" id="PF02798">
    <property type="entry name" value="GST_N"/>
    <property type="match status" value="1"/>
</dbReference>
<proteinExistence type="predicted"/>
<dbReference type="PROSITE" id="PS50405">
    <property type="entry name" value="GST_CTER"/>
    <property type="match status" value="1"/>
</dbReference>
<dbReference type="Pfam" id="PF13410">
    <property type="entry name" value="GST_C_2"/>
    <property type="match status" value="1"/>
</dbReference>
<feature type="domain" description="GST C-terminal" evidence="3">
    <location>
        <begin position="87"/>
        <end position="207"/>
    </location>
</feature>
<dbReference type="InterPro" id="IPR004045">
    <property type="entry name" value="Glutathione_S-Trfase_N"/>
</dbReference>
<reference evidence="4" key="1">
    <citation type="submission" date="2018-05" db="EMBL/GenBank/DDBJ databases">
        <authorList>
            <person name="Lanie J.A."/>
            <person name="Ng W.-L."/>
            <person name="Kazmierczak K.M."/>
            <person name="Andrzejewski T.M."/>
            <person name="Davidsen T.M."/>
            <person name="Wayne K.J."/>
            <person name="Tettelin H."/>
            <person name="Glass J.I."/>
            <person name="Rusch D."/>
            <person name="Podicherti R."/>
            <person name="Tsui H.-C.T."/>
            <person name="Winkler M.E."/>
        </authorList>
    </citation>
    <scope>NUCLEOTIDE SEQUENCE</scope>
</reference>
<dbReference type="SUPFAM" id="SSF47616">
    <property type="entry name" value="GST C-terminal domain-like"/>
    <property type="match status" value="1"/>
</dbReference>
<dbReference type="InterPro" id="IPR040079">
    <property type="entry name" value="Glutathione_S-Trfase"/>
</dbReference>
<dbReference type="PANTHER" id="PTHR44051">
    <property type="entry name" value="GLUTATHIONE S-TRANSFERASE-RELATED"/>
    <property type="match status" value="1"/>
</dbReference>
<dbReference type="SFLD" id="SFLDG00358">
    <property type="entry name" value="Main_(cytGST)"/>
    <property type="match status" value="1"/>
</dbReference>
<dbReference type="AlphaFoldDB" id="A0A382XRJ6"/>
<dbReference type="FunFam" id="3.40.30.10:FF:000039">
    <property type="entry name" value="Glutathione S-transferase domain"/>
    <property type="match status" value="1"/>
</dbReference>
<dbReference type="InterPro" id="IPR036282">
    <property type="entry name" value="Glutathione-S-Trfase_C_sf"/>
</dbReference>
<dbReference type="PROSITE" id="PS50404">
    <property type="entry name" value="GST_NTER"/>
    <property type="match status" value="1"/>
</dbReference>
<protein>
    <recommendedName>
        <fullName evidence="5">GST N-terminal domain-containing protein</fullName>
    </recommendedName>
</protein>
<dbReference type="SFLD" id="SFLDG01150">
    <property type="entry name" value="Main.1:_Beta-like"/>
    <property type="match status" value="1"/>
</dbReference>
<sequence length="207" mass="22929">MMLRVWGRTNSINVQKAMWTIAELGLAHERIDVGRQFGGLDTPEYLAINPNGLIPAIVDDGAVVWESNAVVRYLAAKYGAGSLWPEDAAARAQADQWMDWMTTTIAPLLNPIFVGLIRTPPEERDTDAIATAAAELADAWRILNAHLADKPFVAGAALSMADIPLGCACYRYYALDLMYPDMPYLEAWHARLQARDVFREHVMIALS</sequence>
<dbReference type="CDD" id="cd03047">
    <property type="entry name" value="GST_N_2"/>
    <property type="match status" value="1"/>
</dbReference>
<dbReference type="InterPro" id="IPR010987">
    <property type="entry name" value="Glutathione-S-Trfase_C-like"/>
</dbReference>
<accession>A0A382XRJ6</accession>
<evidence type="ECO:0000259" key="2">
    <source>
        <dbReference type="PROSITE" id="PS50404"/>
    </source>
</evidence>